<dbReference type="InterPro" id="IPR050655">
    <property type="entry name" value="Plant_B3_domain"/>
</dbReference>
<keyword evidence="6" id="KW-0472">Membrane</keyword>
<dbReference type="EMBL" id="JAUIZM010000008">
    <property type="protein sequence ID" value="KAK1369119.1"/>
    <property type="molecule type" value="Genomic_DNA"/>
</dbReference>
<reference evidence="8" key="2">
    <citation type="submission" date="2023-05" db="EMBL/GenBank/DDBJ databases">
        <authorList>
            <person name="Schelkunov M.I."/>
        </authorList>
    </citation>
    <scope>NUCLEOTIDE SEQUENCE</scope>
    <source>
        <strain evidence="8">Hsosn_3</strain>
        <tissue evidence="8">Leaf</tissue>
    </source>
</reference>
<comment type="caution">
    <text evidence="8">The sequence shown here is derived from an EMBL/GenBank/DDBJ whole genome shotgun (WGS) entry which is preliminary data.</text>
</comment>
<sequence>MSGFSYDRTNTTAHLRSGLAYFFSSRTFSLAPFFTQQAFYMHILYIIFDLGCFFVSSSQMIPRKFMTAYGDDLVDFIFLEAPAGSIWQVKLERSNSEVWLQNGWPDFAAHYSICSGHLLVFRYEGNSHFHVIILDKSATEVEYPLSATSQSENTYLGTGFGKRKEVTNDGIGRKEDFINYVALSAQYTETVSACAKASHQVNKKTVQVTTDAKHDRALESATAFQSTNPFFEIKMSPSYVSGRSLSVPRKFFTTYITQNHCNVILQLSQGKTWPLNCRISRRAAKLSSGWNLFAQENSLVVGDVCVFELINCSKRLFSVSIFR</sequence>
<accession>A0AAD8HML9</accession>
<evidence type="ECO:0000256" key="1">
    <source>
        <dbReference type="ARBA" id="ARBA00004123"/>
    </source>
</evidence>
<dbReference type="AlphaFoldDB" id="A0AAD8HML9"/>
<dbReference type="CDD" id="cd10017">
    <property type="entry name" value="B3_DNA"/>
    <property type="match status" value="2"/>
</dbReference>
<dbReference type="SUPFAM" id="SSF101936">
    <property type="entry name" value="DNA-binding pseudobarrel domain"/>
    <property type="match status" value="2"/>
</dbReference>
<evidence type="ECO:0000313" key="9">
    <source>
        <dbReference type="Proteomes" id="UP001237642"/>
    </source>
</evidence>
<dbReference type="SMART" id="SM01019">
    <property type="entry name" value="B3"/>
    <property type="match status" value="2"/>
</dbReference>
<dbReference type="Pfam" id="PF02362">
    <property type="entry name" value="B3"/>
    <property type="match status" value="2"/>
</dbReference>
<dbReference type="GO" id="GO:0003677">
    <property type="term" value="F:DNA binding"/>
    <property type="evidence" value="ECO:0007669"/>
    <property type="project" value="UniProtKB-KW"/>
</dbReference>
<comment type="subcellular location">
    <subcellularLocation>
        <location evidence="1">Nucleus</location>
    </subcellularLocation>
</comment>
<evidence type="ECO:0000256" key="5">
    <source>
        <dbReference type="ARBA" id="ARBA00023242"/>
    </source>
</evidence>
<proteinExistence type="predicted"/>
<dbReference type="Gene3D" id="2.40.330.10">
    <property type="entry name" value="DNA-binding pseudobarrel domain"/>
    <property type="match status" value="2"/>
</dbReference>
<evidence type="ECO:0000256" key="4">
    <source>
        <dbReference type="ARBA" id="ARBA00023163"/>
    </source>
</evidence>
<evidence type="ECO:0000256" key="3">
    <source>
        <dbReference type="ARBA" id="ARBA00023125"/>
    </source>
</evidence>
<dbReference type="Proteomes" id="UP001237642">
    <property type="component" value="Unassembled WGS sequence"/>
</dbReference>
<dbReference type="PROSITE" id="PS50863">
    <property type="entry name" value="B3"/>
    <property type="match status" value="2"/>
</dbReference>
<feature type="domain" description="TF-B3" evidence="7">
    <location>
        <begin position="44"/>
        <end position="137"/>
    </location>
</feature>
<evidence type="ECO:0000256" key="6">
    <source>
        <dbReference type="SAM" id="Phobius"/>
    </source>
</evidence>
<dbReference type="PANTHER" id="PTHR31920">
    <property type="entry name" value="B3 DOMAIN-CONTAINING"/>
    <property type="match status" value="1"/>
</dbReference>
<dbReference type="InterPro" id="IPR015300">
    <property type="entry name" value="DNA-bd_pseudobarrel_sf"/>
</dbReference>
<keyword evidence="3" id="KW-0238">DNA-binding</keyword>
<dbReference type="PANTHER" id="PTHR31920:SF108">
    <property type="entry name" value="B3 DOMAIN-CONTAINING TRANSCRIPTION FACTOR VRN1-LIKE"/>
    <property type="match status" value="1"/>
</dbReference>
<organism evidence="8 9">
    <name type="scientific">Heracleum sosnowskyi</name>
    <dbReference type="NCBI Taxonomy" id="360622"/>
    <lineage>
        <taxon>Eukaryota</taxon>
        <taxon>Viridiplantae</taxon>
        <taxon>Streptophyta</taxon>
        <taxon>Embryophyta</taxon>
        <taxon>Tracheophyta</taxon>
        <taxon>Spermatophyta</taxon>
        <taxon>Magnoliopsida</taxon>
        <taxon>eudicotyledons</taxon>
        <taxon>Gunneridae</taxon>
        <taxon>Pentapetalae</taxon>
        <taxon>asterids</taxon>
        <taxon>campanulids</taxon>
        <taxon>Apiales</taxon>
        <taxon>Apiaceae</taxon>
        <taxon>Apioideae</taxon>
        <taxon>apioid superclade</taxon>
        <taxon>Tordylieae</taxon>
        <taxon>Tordyliinae</taxon>
        <taxon>Heracleum</taxon>
    </lineage>
</organism>
<keyword evidence="2" id="KW-0805">Transcription regulation</keyword>
<keyword evidence="9" id="KW-1185">Reference proteome</keyword>
<keyword evidence="5" id="KW-0539">Nucleus</keyword>
<name>A0AAD8HML9_9APIA</name>
<reference evidence="8" key="1">
    <citation type="submission" date="2023-02" db="EMBL/GenBank/DDBJ databases">
        <title>Genome of toxic invasive species Heracleum sosnowskyi carries increased number of genes despite the absence of recent whole-genome duplications.</title>
        <authorList>
            <person name="Schelkunov M."/>
            <person name="Shtratnikova V."/>
            <person name="Makarenko M."/>
            <person name="Klepikova A."/>
            <person name="Omelchenko D."/>
            <person name="Novikova G."/>
            <person name="Obukhova E."/>
            <person name="Bogdanov V."/>
            <person name="Penin A."/>
            <person name="Logacheva M."/>
        </authorList>
    </citation>
    <scope>NUCLEOTIDE SEQUENCE</scope>
    <source>
        <strain evidence="8">Hsosn_3</strain>
        <tissue evidence="8">Leaf</tissue>
    </source>
</reference>
<evidence type="ECO:0000313" key="8">
    <source>
        <dbReference type="EMBL" id="KAK1369119.1"/>
    </source>
</evidence>
<keyword evidence="4" id="KW-0804">Transcription</keyword>
<evidence type="ECO:0000256" key="2">
    <source>
        <dbReference type="ARBA" id="ARBA00023015"/>
    </source>
</evidence>
<dbReference type="GO" id="GO:0005634">
    <property type="term" value="C:nucleus"/>
    <property type="evidence" value="ECO:0007669"/>
    <property type="project" value="UniProtKB-SubCell"/>
</dbReference>
<evidence type="ECO:0000259" key="7">
    <source>
        <dbReference type="PROSITE" id="PS50863"/>
    </source>
</evidence>
<feature type="domain" description="TF-B3" evidence="7">
    <location>
        <begin position="230"/>
        <end position="323"/>
    </location>
</feature>
<keyword evidence="6" id="KW-0812">Transmembrane</keyword>
<dbReference type="InterPro" id="IPR003340">
    <property type="entry name" value="B3_DNA-bd"/>
</dbReference>
<gene>
    <name evidence="8" type="ORF">POM88_035211</name>
</gene>
<keyword evidence="6" id="KW-1133">Transmembrane helix</keyword>
<protein>
    <recommendedName>
        <fullName evidence="7">TF-B3 domain-containing protein</fullName>
    </recommendedName>
</protein>
<feature type="transmembrane region" description="Helical" evidence="6">
    <location>
        <begin position="38"/>
        <end position="56"/>
    </location>
</feature>